<feature type="compositionally biased region" description="Pro residues" evidence="5">
    <location>
        <begin position="215"/>
        <end position="224"/>
    </location>
</feature>
<evidence type="ECO:0000256" key="6">
    <source>
        <dbReference type="SAM" id="Phobius"/>
    </source>
</evidence>
<evidence type="ECO:0000256" key="7">
    <source>
        <dbReference type="SAM" id="SignalP"/>
    </source>
</evidence>
<proteinExistence type="predicted"/>
<keyword evidence="3 6" id="KW-1133">Transmembrane helix</keyword>
<name>A0A0F4Z535_RASE3</name>
<dbReference type="OrthoDB" id="4157427at2759"/>
<keyword evidence="4 6" id="KW-0472">Membrane</keyword>
<dbReference type="PANTHER" id="PTHR15549:SF27">
    <property type="entry name" value="CHITIN-BINDING TYPE-1 DOMAIN-CONTAINING PROTEIN"/>
    <property type="match status" value="1"/>
</dbReference>
<dbReference type="RefSeq" id="XP_013332241.1">
    <property type="nucleotide sequence ID" value="XM_013476787.1"/>
</dbReference>
<dbReference type="EMBL" id="LASV01000016">
    <property type="protein sequence ID" value="KKA25629.1"/>
    <property type="molecule type" value="Genomic_DNA"/>
</dbReference>
<feature type="signal peptide" evidence="7">
    <location>
        <begin position="1"/>
        <end position="27"/>
    </location>
</feature>
<keyword evidence="7" id="KW-0732">Signal</keyword>
<dbReference type="AlphaFoldDB" id="A0A0F4Z535"/>
<comment type="subcellular location">
    <subcellularLocation>
        <location evidence="1">Membrane</location>
        <topology evidence="1">Single-pass membrane protein</topology>
    </subcellularLocation>
</comment>
<sequence length="269" mass="28958">MPSRSRSLLSLLLALICFVSLLQSAGATIIATFTDDKCKDSYKSINGPNGYPNGTCTQLRASGPFGSFQVVEEDEGCSVTIYGHDADPDEPCSSQTTKVAELATCYNASWVYYSIDMCTLPLPGSTTSPAVAAATVTVTASSSSNHTGAIVGGIVGGVAGVALILGLGWWLLWSRRRRRRQKQQQQQQLHPHMQMPMPPPVHPPYPVYNANAPLLLPPPPPPPQELSSKSTVEMPNTGKTIKPEVRDVKDVKLQAPDGRYYVELPGQPL</sequence>
<dbReference type="InterPro" id="IPR051694">
    <property type="entry name" value="Immunoregulatory_rcpt-like"/>
</dbReference>
<evidence type="ECO:0000256" key="3">
    <source>
        <dbReference type="ARBA" id="ARBA00022989"/>
    </source>
</evidence>
<evidence type="ECO:0000256" key="4">
    <source>
        <dbReference type="ARBA" id="ARBA00023136"/>
    </source>
</evidence>
<evidence type="ECO:0000256" key="1">
    <source>
        <dbReference type="ARBA" id="ARBA00004167"/>
    </source>
</evidence>
<keyword evidence="2 6" id="KW-0812">Transmembrane</keyword>
<accession>A0A0F4Z535</accession>
<gene>
    <name evidence="8" type="ORF">T310_0358</name>
</gene>
<dbReference type="GeneID" id="25312413"/>
<organism evidence="8 9">
    <name type="scientific">Rasamsonia emersonii (strain ATCC 16479 / CBS 393.64 / IMI 116815)</name>
    <dbReference type="NCBI Taxonomy" id="1408163"/>
    <lineage>
        <taxon>Eukaryota</taxon>
        <taxon>Fungi</taxon>
        <taxon>Dikarya</taxon>
        <taxon>Ascomycota</taxon>
        <taxon>Pezizomycotina</taxon>
        <taxon>Eurotiomycetes</taxon>
        <taxon>Eurotiomycetidae</taxon>
        <taxon>Eurotiales</taxon>
        <taxon>Trichocomaceae</taxon>
        <taxon>Rasamsonia</taxon>
    </lineage>
</organism>
<evidence type="ECO:0000256" key="5">
    <source>
        <dbReference type="SAM" id="MobiDB-lite"/>
    </source>
</evidence>
<protein>
    <submittedName>
        <fullName evidence="8">Uncharacterized protein</fullName>
    </submittedName>
</protein>
<keyword evidence="9" id="KW-1185">Reference proteome</keyword>
<feature type="compositionally biased region" description="Low complexity" evidence="5">
    <location>
        <begin position="183"/>
        <end position="195"/>
    </location>
</feature>
<feature type="region of interest" description="Disordered" evidence="5">
    <location>
        <begin position="181"/>
        <end position="247"/>
    </location>
</feature>
<dbReference type="GO" id="GO:0071944">
    <property type="term" value="C:cell periphery"/>
    <property type="evidence" value="ECO:0007669"/>
    <property type="project" value="UniProtKB-ARBA"/>
</dbReference>
<dbReference type="STRING" id="1408163.A0A0F4Z535"/>
<dbReference type="GO" id="GO:0016020">
    <property type="term" value="C:membrane"/>
    <property type="evidence" value="ECO:0007669"/>
    <property type="project" value="UniProtKB-SubCell"/>
</dbReference>
<comment type="caution">
    <text evidence="8">The sequence shown here is derived from an EMBL/GenBank/DDBJ whole genome shotgun (WGS) entry which is preliminary data.</text>
</comment>
<feature type="compositionally biased region" description="Pro residues" evidence="5">
    <location>
        <begin position="196"/>
        <end position="206"/>
    </location>
</feature>
<feature type="transmembrane region" description="Helical" evidence="6">
    <location>
        <begin position="149"/>
        <end position="172"/>
    </location>
</feature>
<dbReference type="Proteomes" id="UP000053958">
    <property type="component" value="Unassembled WGS sequence"/>
</dbReference>
<feature type="compositionally biased region" description="Polar residues" evidence="5">
    <location>
        <begin position="225"/>
        <end position="239"/>
    </location>
</feature>
<evidence type="ECO:0000313" key="8">
    <source>
        <dbReference type="EMBL" id="KKA25629.1"/>
    </source>
</evidence>
<reference evidence="8 9" key="1">
    <citation type="submission" date="2015-04" db="EMBL/GenBank/DDBJ databases">
        <authorList>
            <person name="Heijne W.H."/>
            <person name="Fedorova N.D."/>
            <person name="Nierman W.C."/>
            <person name="Vollebregt A.W."/>
            <person name="Zhao Z."/>
            <person name="Wu L."/>
            <person name="Kumar M."/>
            <person name="Stam H."/>
            <person name="van den Berg M.A."/>
            <person name="Pel H.J."/>
        </authorList>
    </citation>
    <scope>NUCLEOTIDE SEQUENCE [LARGE SCALE GENOMIC DNA]</scope>
    <source>
        <strain evidence="8 9">CBS 393.64</strain>
    </source>
</reference>
<feature type="chain" id="PRO_5002482225" evidence="7">
    <location>
        <begin position="28"/>
        <end position="269"/>
    </location>
</feature>
<evidence type="ECO:0000256" key="2">
    <source>
        <dbReference type="ARBA" id="ARBA00022692"/>
    </source>
</evidence>
<evidence type="ECO:0000313" key="9">
    <source>
        <dbReference type="Proteomes" id="UP000053958"/>
    </source>
</evidence>
<dbReference type="PANTHER" id="PTHR15549">
    <property type="entry name" value="PAIRED IMMUNOGLOBULIN-LIKE TYPE 2 RECEPTOR"/>
    <property type="match status" value="1"/>
</dbReference>